<feature type="compositionally biased region" description="Polar residues" evidence="1">
    <location>
        <begin position="109"/>
        <end position="120"/>
    </location>
</feature>
<dbReference type="EMBL" id="CYKH01001912">
    <property type="protein sequence ID" value="CUG91368.1"/>
    <property type="molecule type" value="Genomic_DNA"/>
</dbReference>
<organism evidence="2 3">
    <name type="scientific">Bodo saltans</name>
    <name type="common">Flagellated protozoan</name>
    <dbReference type="NCBI Taxonomy" id="75058"/>
    <lineage>
        <taxon>Eukaryota</taxon>
        <taxon>Discoba</taxon>
        <taxon>Euglenozoa</taxon>
        <taxon>Kinetoplastea</taxon>
        <taxon>Metakinetoplastina</taxon>
        <taxon>Eubodonida</taxon>
        <taxon>Bodonidae</taxon>
        <taxon>Bodo</taxon>
    </lineage>
</organism>
<dbReference type="Proteomes" id="UP000051952">
    <property type="component" value="Unassembled WGS sequence"/>
</dbReference>
<dbReference type="AlphaFoldDB" id="A0A0S4JIT3"/>
<proteinExistence type="predicted"/>
<feature type="compositionally biased region" description="Polar residues" evidence="1">
    <location>
        <begin position="402"/>
        <end position="434"/>
    </location>
</feature>
<feature type="region of interest" description="Disordered" evidence="1">
    <location>
        <begin position="343"/>
        <end position="374"/>
    </location>
</feature>
<dbReference type="PANTHER" id="PTHR37028:SF4">
    <property type="entry name" value="ALMS MOTIF DOMAIN-CONTAINING PROTEIN"/>
    <property type="match status" value="1"/>
</dbReference>
<protein>
    <submittedName>
        <fullName evidence="2">Uncharacterized protein</fullName>
    </submittedName>
</protein>
<evidence type="ECO:0000256" key="1">
    <source>
        <dbReference type="SAM" id="MobiDB-lite"/>
    </source>
</evidence>
<dbReference type="PANTHER" id="PTHR37028">
    <property type="entry name" value="UNNAMED PRODUCT-RELATED"/>
    <property type="match status" value="1"/>
</dbReference>
<gene>
    <name evidence="2" type="ORF">BSAL_31535</name>
</gene>
<reference evidence="3" key="1">
    <citation type="submission" date="2015-09" db="EMBL/GenBank/DDBJ databases">
        <authorList>
            <consortium name="Pathogen Informatics"/>
        </authorList>
    </citation>
    <scope>NUCLEOTIDE SEQUENCE [LARGE SCALE GENOMIC DNA]</scope>
    <source>
        <strain evidence="3">Lake Konstanz</strain>
    </source>
</reference>
<evidence type="ECO:0000313" key="3">
    <source>
        <dbReference type="Proteomes" id="UP000051952"/>
    </source>
</evidence>
<feature type="compositionally biased region" description="Basic and acidic residues" evidence="1">
    <location>
        <begin position="388"/>
        <end position="401"/>
    </location>
</feature>
<evidence type="ECO:0000313" key="2">
    <source>
        <dbReference type="EMBL" id="CUG91368.1"/>
    </source>
</evidence>
<keyword evidence="3" id="KW-1185">Reference proteome</keyword>
<feature type="compositionally biased region" description="Low complexity" evidence="1">
    <location>
        <begin position="87"/>
        <end position="107"/>
    </location>
</feature>
<feature type="compositionally biased region" description="Polar residues" evidence="1">
    <location>
        <begin position="549"/>
        <end position="564"/>
    </location>
</feature>
<feature type="compositionally biased region" description="Basic and acidic residues" evidence="1">
    <location>
        <begin position="343"/>
        <end position="359"/>
    </location>
</feature>
<feature type="region of interest" description="Disordered" evidence="1">
    <location>
        <begin position="517"/>
        <end position="564"/>
    </location>
</feature>
<accession>A0A0S4JIT3</accession>
<feature type="compositionally biased region" description="Basic and acidic residues" evidence="1">
    <location>
        <begin position="517"/>
        <end position="541"/>
    </location>
</feature>
<sequence>MYHSDDITLFCCFVVFTREITLFMSVVPSQRWIEQQRGRPSFVVAGRDAQDIVFEQTLLHMPTSLQAISLPPAAAYTAAATNSPLSVPVSSPRRAAAARATTPTARSLGTPSRAHSPSLSTTPIHERLLQRGQLYDQRLEALREKAIHAEVRRCRSVPRISSMGHAIQRESAIEVRLANVAEEKKQVGLFNIQIMEKRERGIIEKWFHPQISAKGKRSTGKAKKEQQKLLHETWEYKRQQRIEELRKEKIVKELGDLRGMPDIDPRSELLAARRREKEGLAGYTHLEAMLERDRLAKLARWEEQQRAAQLATVASPKITTFAATMKRPGDVADRLLAEAAAREDRRMERERQYLEEERGGLNASGTPGREFRPEELLARHQLAVQRRDERIRQVHVNESRMHNPTINPTSDHMASRMSQSTMERLTTPPRSRTPGRSEQHQPRSTTPRSVRGAGDDNNALFERLQLAEARRKLHIEAAKSEKEAKELEACTFAPATTVNYYPPAQTDTPRGIYERMKQWDQRRQDRIDEKRRRGAAEELDGHTFAPRINATQSHDFSTDNISGR</sequence>
<dbReference type="VEuPathDB" id="TriTrypDB:BSAL_31535"/>
<feature type="region of interest" description="Disordered" evidence="1">
    <location>
        <begin position="388"/>
        <end position="457"/>
    </location>
</feature>
<name>A0A0S4JIT3_BODSA</name>
<feature type="region of interest" description="Disordered" evidence="1">
    <location>
        <begin position="87"/>
        <end position="120"/>
    </location>
</feature>